<dbReference type="AlphaFoldDB" id="U1LCC1"/>
<feature type="transmembrane region" description="Helical" evidence="1">
    <location>
        <begin position="166"/>
        <end position="191"/>
    </location>
</feature>
<keyword evidence="3" id="KW-1185">Reference proteome</keyword>
<proteinExistence type="predicted"/>
<feature type="transmembrane region" description="Helical" evidence="1">
    <location>
        <begin position="111"/>
        <end position="128"/>
    </location>
</feature>
<feature type="transmembrane region" description="Helical" evidence="1">
    <location>
        <begin position="78"/>
        <end position="99"/>
    </location>
</feature>
<feature type="transmembrane region" description="Helical" evidence="1">
    <location>
        <begin position="52"/>
        <end position="71"/>
    </location>
</feature>
<keyword evidence="1" id="KW-0812">Transmembrane</keyword>
<feature type="transmembrane region" description="Helical" evidence="1">
    <location>
        <begin position="21"/>
        <end position="40"/>
    </location>
</feature>
<evidence type="ECO:0000313" key="3">
    <source>
        <dbReference type="Proteomes" id="UP000016462"/>
    </source>
</evidence>
<dbReference type="EMBL" id="ASHR01000014">
    <property type="protein sequence ID" value="ERG64788.1"/>
    <property type="molecule type" value="Genomic_DNA"/>
</dbReference>
<sequence>MTATVHDRNPRAARTRDGQRLAGGIAIALGGGVWLLPALLPGTAAAMPLPSATAPGLVLLGAVLLQFGIVGDRARLSWVKVGGILTLCYFCSWFALYLVPGALAAAHSWDAISVTRLLVGLVAAIVIARSWPVRGYDRWAMLVVVLADALNALAWGWVLLAVPSVGLIALVGALFPLALVALGASHVVSAIRLRRER</sequence>
<evidence type="ECO:0000256" key="1">
    <source>
        <dbReference type="SAM" id="Phobius"/>
    </source>
</evidence>
<gene>
    <name evidence="2" type="ORF">L332_10050</name>
</gene>
<keyword evidence="1" id="KW-1133">Transmembrane helix</keyword>
<protein>
    <submittedName>
        <fullName evidence="2">Uncharacterized protein</fullName>
    </submittedName>
</protein>
<feature type="transmembrane region" description="Helical" evidence="1">
    <location>
        <begin position="140"/>
        <end position="160"/>
    </location>
</feature>
<dbReference type="Proteomes" id="UP000016462">
    <property type="component" value="Unassembled WGS sequence"/>
</dbReference>
<evidence type="ECO:0000313" key="2">
    <source>
        <dbReference type="EMBL" id="ERG64788.1"/>
    </source>
</evidence>
<reference evidence="2 3" key="1">
    <citation type="journal article" date="2013" name="Genome Announc.">
        <title>First draft genome sequence from a member of the genus agrococcus, isolated from modern microbialites.</title>
        <authorList>
            <person name="White R.A.III."/>
            <person name="Grassa C.J."/>
            <person name="Suttle C.A."/>
        </authorList>
    </citation>
    <scope>NUCLEOTIDE SEQUENCE [LARGE SCALE GENOMIC DNA]</scope>
    <source>
        <strain evidence="2 3">RW1</strain>
    </source>
</reference>
<name>U1LCC1_9MICO</name>
<accession>U1LCC1</accession>
<keyword evidence="1" id="KW-0472">Membrane</keyword>
<comment type="caution">
    <text evidence="2">The sequence shown here is derived from an EMBL/GenBank/DDBJ whole genome shotgun (WGS) entry which is preliminary data.</text>
</comment>
<organism evidence="2 3">
    <name type="scientific">Agrococcus pavilionensis RW1</name>
    <dbReference type="NCBI Taxonomy" id="1330458"/>
    <lineage>
        <taxon>Bacteria</taxon>
        <taxon>Bacillati</taxon>
        <taxon>Actinomycetota</taxon>
        <taxon>Actinomycetes</taxon>
        <taxon>Micrococcales</taxon>
        <taxon>Microbacteriaceae</taxon>
        <taxon>Agrococcus</taxon>
    </lineage>
</organism>
<dbReference type="RefSeq" id="WP_021009806.1">
    <property type="nucleotide sequence ID" value="NZ_ASHR01000014.1"/>
</dbReference>